<organism evidence="2 3">
    <name type="scientific">Anaerosalibacter bizertensis</name>
    <dbReference type="NCBI Taxonomy" id="932217"/>
    <lineage>
        <taxon>Bacteria</taxon>
        <taxon>Bacillati</taxon>
        <taxon>Bacillota</taxon>
        <taxon>Tissierellia</taxon>
        <taxon>Tissierellales</taxon>
        <taxon>Sporanaerobacteraceae</taxon>
        <taxon>Anaerosalibacter</taxon>
    </lineage>
</organism>
<gene>
    <name evidence="2" type="ORF">L0P62_11370</name>
</gene>
<dbReference type="Pfam" id="PF03551">
    <property type="entry name" value="PadR"/>
    <property type="match status" value="1"/>
</dbReference>
<reference evidence="2" key="1">
    <citation type="submission" date="2022-01" db="EMBL/GenBank/DDBJ databases">
        <title>Collection of gut derived symbiotic bacterial strains cultured from healthy donors.</title>
        <authorList>
            <person name="Lin H."/>
            <person name="Kohout C."/>
            <person name="Waligurski E."/>
            <person name="Pamer E.G."/>
        </authorList>
    </citation>
    <scope>NUCLEOTIDE SEQUENCE</scope>
    <source>
        <strain evidence="2">MSK.14.39</strain>
    </source>
</reference>
<dbReference type="EMBL" id="JAKNID010000088">
    <property type="protein sequence ID" value="MCG4566049.1"/>
    <property type="molecule type" value="Genomic_DNA"/>
</dbReference>
<dbReference type="PANTHER" id="PTHR33169">
    <property type="entry name" value="PADR-FAMILY TRANSCRIPTIONAL REGULATOR"/>
    <property type="match status" value="1"/>
</dbReference>
<dbReference type="RefSeq" id="WP_226808164.1">
    <property type="nucleotide sequence ID" value="NZ_JAHLOA010000005.1"/>
</dbReference>
<comment type="caution">
    <text evidence="2">The sequence shown here is derived from an EMBL/GenBank/DDBJ whole genome shotgun (WGS) entry which is preliminary data.</text>
</comment>
<keyword evidence="3" id="KW-1185">Reference proteome</keyword>
<evidence type="ECO:0000259" key="1">
    <source>
        <dbReference type="Pfam" id="PF03551"/>
    </source>
</evidence>
<dbReference type="InterPro" id="IPR052509">
    <property type="entry name" value="Metal_resp_DNA-bind_regulator"/>
</dbReference>
<accession>A0A9Q4FMS0</accession>
<dbReference type="InterPro" id="IPR036390">
    <property type="entry name" value="WH_DNA-bd_sf"/>
</dbReference>
<feature type="domain" description="Transcription regulator PadR N-terminal" evidence="1">
    <location>
        <begin position="16"/>
        <end position="88"/>
    </location>
</feature>
<evidence type="ECO:0000313" key="2">
    <source>
        <dbReference type="EMBL" id="MCG4566049.1"/>
    </source>
</evidence>
<dbReference type="SUPFAM" id="SSF46785">
    <property type="entry name" value="Winged helix' DNA-binding domain"/>
    <property type="match status" value="1"/>
</dbReference>
<dbReference type="AlphaFoldDB" id="A0A9Q4FMS0"/>
<dbReference type="InterPro" id="IPR036388">
    <property type="entry name" value="WH-like_DNA-bd_sf"/>
</dbReference>
<name>A0A9Q4FMS0_9FIRM</name>
<proteinExistence type="predicted"/>
<dbReference type="InterPro" id="IPR005149">
    <property type="entry name" value="Tscrpt_reg_PadR_N"/>
</dbReference>
<evidence type="ECO:0000313" key="3">
    <source>
        <dbReference type="Proteomes" id="UP001108123"/>
    </source>
</evidence>
<dbReference type="PANTHER" id="PTHR33169:SF14">
    <property type="entry name" value="TRANSCRIPTIONAL REGULATOR RV3488"/>
    <property type="match status" value="1"/>
</dbReference>
<dbReference type="Gene3D" id="1.10.10.10">
    <property type="entry name" value="Winged helix-like DNA-binding domain superfamily/Winged helix DNA-binding domain"/>
    <property type="match status" value="1"/>
</dbReference>
<sequence length="107" mass="12391">MIDKSQLMRGTLEGCIVSIISKGETYGYEIVLQLQSYGFSDTKEGTIYPLLIRLEKKEIISSKYRKSPLGPKRKYYFLTKNGKEYLKEFNVAWNDLKKIVDNVLEGE</sequence>
<dbReference type="Proteomes" id="UP001108123">
    <property type="component" value="Unassembled WGS sequence"/>
</dbReference>
<protein>
    <submittedName>
        <fullName evidence="2">PadR family transcriptional regulator</fullName>
    </submittedName>
</protein>